<proteinExistence type="predicted"/>
<keyword evidence="9" id="KW-0325">Glycoprotein</keyword>
<dbReference type="SUPFAM" id="SSF53850">
    <property type="entry name" value="Periplasmic binding protein-like II"/>
    <property type="match status" value="1"/>
</dbReference>
<keyword evidence="10" id="KW-1071">Ligand-gated ion channel</keyword>
<keyword evidence="6" id="KW-0406">Ion transport</keyword>
<evidence type="ECO:0000256" key="2">
    <source>
        <dbReference type="ARBA" id="ARBA00022448"/>
    </source>
</evidence>
<comment type="caution">
    <text evidence="13">The sequence shown here is derived from an EMBL/GenBank/DDBJ whole genome shotgun (WGS) entry which is preliminary data.</text>
</comment>
<dbReference type="GO" id="GO:0015276">
    <property type="term" value="F:ligand-gated monoatomic ion channel activity"/>
    <property type="evidence" value="ECO:0007669"/>
    <property type="project" value="InterPro"/>
</dbReference>
<evidence type="ECO:0000256" key="8">
    <source>
        <dbReference type="ARBA" id="ARBA00023170"/>
    </source>
</evidence>
<dbReference type="Gene3D" id="3.40.190.10">
    <property type="entry name" value="Periplasmic binding protein-like II"/>
    <property type="match status" value="1"/>
</dbReference>
<evidence type="ECO:0000256" key="5">
    <source>
        <dbReference type="ARBA" id="ARBA00022989"/>
    </source>
</evidence>
<keyword evidence="2" id="KW-0813">Transport</keyword>
<dbReference type="OrthoDB" id="6435371at2759"/>
<dbReference type="GO" id="GO:0005886">
    <property type="term" value="C:plasma membrane"/>
    <property type="evidence" value="ECO:0007669"/>
    <property type="project" value="UniProtKB-SubCell"/>
</dbReference>
<feature type="non-terminal residue" evidence="13">
    <location>
        <position position="137"/>
    </location>
</feature>
<dbReference type="AlphaFoldDB" id="A0A8X6QFP6"/>
<keyword evidence="7" id="KW-0472">Membrane</keyword>
<keyword evidence="4" id="KW-0812">Transmembrane</keyword>
<keyword evidence="11" id="KW-0407">Ion channel</keyword>
<sequence>MYFPRKIKVAGLILPSVLTVHKVNDSIVLGGLEGAMLQCIGDKLISEIEILSPTSGVFGSRYNNGTWDGIIGMVQRGDADLGVMALSISEERWNAVDFSLPYGVLEKGFATKEPGEMPKVSVFTYPFTVNTWILYAL</sequence>
<feature type="domain" description="Ionotropic glutamate receptor L-glutamate and glycine-binding" evidence="12">
    <location>
        <begin position="30"/>
        <end position="104"/>
    </location>
</feature>
<dbReference type="PANTHER" id="PTHR42643:SF24">
    <property type="entry name" value="IONOTROPIC RECEPTOR 60A"/>
    <property type="match status" value="1"/>
</dbReference>
<dbReference type="InterPro" id="IPR052192">
    <property type="entry name" value="Insect_Ionotropic_Sensory_Rcpt"/>
</dbReference>
<keyword evidence="3" id="KW-1003">Cell membrane</keyword>
<evidence type="ECO:0000313" key="13">
    <source>
        <dbReference type="EMBL" id="GFU11885.1"/>
    </source>
</evidence>
<dbReference type="EMBL" id="BMAW01125333">
    <property type="protein sequence ID" value="GFU11885.1"/>
    <property type="molecule type" value="Genomic_DNA"/>
</dbReference>
<keyword evidence="5" id="KW-1133">Transmembrane helix</keyword>
<evidence type="ECO:0000256" key="11">
    <source>
        <dbReference type="ARBA" id="ARBA00023303"/>
    </source>
</evidence>
<dbReference type="PANTHER" id="PTHR42643">
    <property type="entry name" value="IONOTROPIC RECEPTOR 20A-RELATED"/>
    <property type="match status" value="1"/>
</dbReference>
<name>A0A8X6QFP6_NEPPI</name>
<evidence type="ECO:0000256" key="7">
    <source>
        <dbReference type="ARBA" id="ARBA00023136"/>
    </source>
</evidence>
<reference evidence="13" key="1">
    <citation type="submission" date="2020-08" db="EMBL/GenBank/DDBJ databases">
        <title>Multicomponent nature underlies the extraordinary mechanical properties of spider dragline silk.</title>
        <authorList>
            <person name="Kono N."/>
            <person name="Nakamura H."/>
            <person name="Mori M."/>
            <person name="Yoshida Y."/>
            <person name="Ohtoshi R."/>
            <person name="Malay A.D."/>
            <person name="Moran D.A.P."/>
            <person name="Tomita M."/>
            <person name="Numata K."/>
            <person name="Arakawa K."/>
        </authorList>
    </citation>
    <scope>NUCLEOTIDE SEQUENCE</scope>
</reference>
<accession>A0A8X6QFP6</accession>
<evidence type="ECO:0000256" key="6">
    <source>
        <dbReference type="ARBA" id="ARBA00023065"/>
    </source>
</evidence>
<organism evidence="13 14">
    <name type="scientific">Nephila pilipes</name>
    <name type="common">Giant wood spider</name>
    <name type="synonym">Nephila maculata</name>
    <dbReference type="NCBI Taxonomy" id="299642"/>
    <lineage>
        <taxon>Eukaryota</taxon>
        <taxon>Metazoa</taxon>
        <taxon>Ecdysozoa</taxon>
        <taxon>Arthropoda</taxon>
        <taxon>Chelicerata</taxon>
        <taxon>Arachnida</taxon>
        <taxon>Araneae</taxon>
        <taxon>Araneomorphae</taxon>
        <taxon>Entelegynae</taxon>
        <taxon>Araneoidea</taxon>
        <taxon>Nephilidae</taxon>
        <taxon>Nephila</taxon>
    </lineage>
</organism>
<protein>
    <submittedName>
        <fullName evidence="13">Lig_chan-Glu_bd domain-containing protein</fullName>
    </submittedName>
</protein>
<dbReference type="InterPro" id="IPR019594">
    <property type="entry name" value="Glu/Gly-bd"/>
</dbReference>
<evidence type="ECO:0000256" key="1">
    <source>
        <dbReference type="ARBA" id="ARBA00004651"/>
    </source>
</evidence>
<dbReference type="Pfam" id="PF10613">
    <property type="entry name" value="Lig_chan-Glu_bd"/>
    <property type="match status" value="1"/>
</dbReference>
<dbReference type="Proteomes" id="UP000887013">
    <property type="component" value="Unassembled WGS sequence"/>
</dbReference>
<keyword evidence="14" id="KW-1185">Reference proteome</keyword>
<gene>
    <name evidence="13" type="primary">AVEN_89041_1</name>
    <name evidence="13" type="ORF">NPIL_323561</name>
</gene>
<evidence type="ECO:0000313" key="14">
    <source>
        <dbReference type="Proteomes" id="UP000887013"/>
    </source>
</evidence>
<evidence type="ECO:0000256" key="10">
    <source>
        <dbReference type="ARBA" id="ARBA00023286"/>
    </source>
</evidence>
<evidence type="ECO:0000256" key="4">
    <source>
        <dbReference type="ARBA" id="ARBA00022692"/>
    </source>
</evidence>
<evidence type="ECO:0000256" key="3">
    <source>
        <dbReference type="ARBA" id="ARBA00022475"/>
    </source>
</evidence>
<keyword evidence="8" id="KW-0675">Receptor</keyword>
<comment type="subcellular location">
    <subcellularLocation>
        <location evidence="1">Cell membrane</location>
        <topology evidence="1">Multi-pass membrane protein</topology>
    </subcellularLocation>
</comment>
<evidence type="ECO:0000256" key="9">
    <source>
        <dbReference type="ARBA" id="ARBA00023180"/>
    </source>
</evidence>
<evidence type="ECO:0000259" key="12">
    <source>
        <dbReference type="Pfam" id="PF10613"/>
    </source>
</evidence>